<feature type="compositionally biased region" description="Polar residues" evidence="1">
    <location>
        <begin position="1"/>
        <end position="17"/>
    </location>
</feature>
<organism evidence="2 3">
    <name type="scientific">Daphnia magna</name>
    <dbReference type="NCBI Taxonomy" id="35525"/>
    <lineage>
        <taxon>Eukaryota</taxon>
        <taxon>Metazoa</taxon>
        <taxon>Ecdysozoa</taxon>
        <taxon>Arthropoda</taxon>
        <taxon>Crustacea</taxon>
        <taxon>Branchiopoda</taxon>
        <taxon>Diplostraca</taxon>
        <taxon>Cladocera</taxon>
        <taxon>Anomopoda</taxon>
        <taxon>Daphniidae</taxon>
        <taxon>Daphnia</taxon>
    </lineage>
</organism>
<accession>A0ABQ9Z1X4</accession>
<comment type="caution">
    <text evidence="2">The sequence shown here is derived from an EMBL/GenBank/DDBJ whole genome shotgun (WGS) entry which is preliminary data.</text>
</comment>
<gene>
    <name evidence="2" type="ORF">OUZ56_012062</name>
</gene>
<name>A0ABQ9Z1X4_9CRUS</name>
<dbReference type="EMBL" id="JAOYFB010000002">
    <property type="protein sequence ID" value="KAK4006907.1"/>
    <property type="molecule type" value="Genomic_DNA"/>
</dbReference>
<dbReference type="Proteomes" id="UP001234178">
    <property type="component" value="Unassembled WGS sequence"/>
</dbReference>
<evidence type="ECO:0000256" key="1">
    <source>
        <dbReference type="SAM" id="MobiDB-lite"/>
    </source>
</evidence>
<proteinExistence type="predicted"/>
<keyword evidence="3" id="KW-1185">Reference proteome</keyword>
<protein>
    <submittedName>
        <fullName evidence="2">Uncharacterized protein</fullName>
    </submittedName>
</protein>
<feature type="region of interest" description="Disordered" evidence="1">
    <location>
        <begin position="1"/>
        <end position="22"/>
    </location>
</feature>
<reference evidence="2 3" key="1">
    <citation type="journal article" date="2023" name="Nucleic Acids Res.">
        <title>The hologenome of Daphnia magna reveals possible DNA methylation and microbiome-mediated evolution of the host genome.</title>
        <authorList>
            <person name="Chaturvedi A."/>
            <person name="Li X."/>
            <person name="Dhandapani V."/>
            <person name="Marshall H."/>
            <person name="Kissane S."/>
            <person name="Cuenca-Cambronero M."/>
            <person name="Asole G."/>
            <person name="Calvet F."/>
            <person name="Ruiz-Romero M."/>
            <person name="Marangio P."/>
            <person name="Guigo R."/>
            <person name="Rago D."/>
            <person name="Mirbahai L."/>
            <person name="Eastwood N."/>
            <person name="Colbourne J.K."/>
            <person name="Zhou J."/>
            <person name="Mallon E."/>
            <person name="Orsini L."/>
        </authorList>
    </citation>
    <scope>NUCLEOTIDE SEQUENCE [LARGE SCALE GENOMIC DNA]</scope>
    <source>
        <strain evidence="2">LRV0_1</strain>
    </source>
</reference>
<evidence type="ECO:0000313" key="3">
    <source>
        <dbReference type="Proteomes" id="UP001234178"/>
    </source>
</evidence>
<sequence length="192" mass="21437">MVSRQQTVGSSQRSLPTSPRGPRRLDRYVSSWSFAPTYTHGIRITFSIYGLGGGEAAHLHALVTLKQNYGGRDVVRAAHIQALEKLEIHKNDPALFKREIAAADIIERICFKLQLNDRLAWNADKGSGIETIGLDQFGTWLCNRVATYQNASSIAADQLNGDFERKRDKQHSRSNKTRTETSDKNIYTSGSS</sequence>
<evidence type="ECO:0000313" key="2">
    <source>
        <dbReference type="EMBL" id="KAK4006907.1"/>
    </source>
</evidence>
<feature type="region of interest" description="Disordered" evidence="1">
    <location>
        <begin position="162"/>
        <end position="192"/>
    </location>
</feature>